<dbReference type="EMBL" id="BAFE01000061">
    <property type="protein sequence ID" value="GAB48829.1"/>
    <property type="molecule type" value="Genomic_DNA"/>
</dbReference>
<comment type="caution">
    <text evidence="1">The sequence shown here is derived from an EMBL/GenBank/DDBJ whole genome shotgun (WGS) entry which is preliminary data.</text>
</comment>
<dbReference type="AlphaFoldDB" id="H5USX1"/>
<protein>
    <submittedName>
        <fullName evidence="1">Uncharacterized protein</fullName>
    </submittedName>
</protein>
<gene>
    <name evidence="1" type="ORF">MOPEL_083_00340</name>
</gene>
<organism evidence="1 2">
    <name type="scientific">Mobilicoccus pelagius NBRC 104925</name>
    <dbReference type="NCBI Taxonomy" id="1089455"/>
    <lineage>
        <taxon>Bacteria</taxon>
        <taxon>Bacillati</taxon>
        <taxon>Actinomycetota</taxon>
        <taxon>Actinomycetes</taxon>
        <taxon>Micrococcales</taxon>
        <taxon>Dermatophilaceae</taxon>
        <taxon>Mobilicoccus</taxon>
    </lineage>
</organism>
<reference evidence="1 2" key="1">
    <citation type="submission" date="2012-02" db="EMBL/GenBank/DDBJ databases">
        <title>Whole genome shotgun sequence of Mobilicoccus pelagius NBRC 104925.</title>
        <authorList>
            <person name="Yoshida Y."/>
            <person name="Hosoyama A."/>
            <person name="Tsuchikane K."/>
            <person name="Katsumata H."/>
            <person name="Yamazaki S."/>
            <person name="Fujita N."/>
        </authorList>
    </citation>
    <scope>NUCLEOTIDE SEQUENCE [LARGE SCALE GENOMIC DNA]</scope>
    <source>
        <strain evidence="1 2">NBRC 104925</strain>
    </source>
</reference>
<proteinExistence type="predicted"/>
<evidence type="ECO:0000313" key="1">
    <source>
        <dbReference type="EMBL" id="GAB48829.1"/>
    </source>
</evidence>
<name>H5USX1_9MICO</name>
<accession>H5USX1</accession>
<keyword evidence="2" id="KW-1185">Reference proteome</keyword>
<evidence type="ECO:0000313" key="2">
    <source>
        <dbReference type="Proteomes" id="UP000004367"/>
    </source>
</evidence>
<dbReference type="InterPro" id="IPR047990">
    <property type="entry name" value="DLW39-like"/>
</dbReference>
<dbReference type="NCBIfam" id="NF038356">
    <property type="entry name" value="actino_DLW39"/>
    <property type="match status" value="1"/>
</dbReference>
<sequence>MTQSVVGSPVMKRVVAFVVAAAGAAVAGRRWQARRAEQALWSQITDPAPPDTDERRTVGVF</sequence>
<dbReference type="Proteomes" id="UP000004367">
    <property type="component" value="Unassembled WGS sequence"/>
</dbReference>